<comment type="caution">
    <text evidence="2">The sequence shown here is derived from an EMBL/GenBank/DDBJ whole genome shotgun (WGS) entry which is preliminary data.</text>
</comment>
<evidence type="ECO:0000313" key="2">
    <source>
        <dbReference type="EMBL" id="PHQ04749.1"/>
    </source>
</evidence>
<feature type="transmembrane region" description="Helical" evidence="1">
    <location>
        <begin position="39"/>
        <end position="62"/>
    </location>
</feature>
<organism evidence="2 3">
    <name type="scientific">Acinetobacter baumannii</name>
    <dbReference type="NCBI Taxonomy" id="470"/>
    <lineage>
        <taxon>Bacteria</taxon>
        <taxon>Pseudomonadati</taxon>
        <taxon>Pseudomonadota</taxon>
        <taxon>Gammaproteobacteria</taxon>
        <taxon>Moraxellales</taxon>
        <taxon>Moraxellaceae</taxon>
        <taxon>Acinetobacter</taxon>
        <taxon>Acinetobacter calcoaceticus/baumannii complex</taxon>
    </lineage>
</organism>
<evidence type="ECO:0000313" key="3">
    <source>
        <dbReference type="Proteomes" id="UP000223291"/>
    </source>
</evidence>
<protein>
    <submittedName>
        <fullName evidence="2">Uncharacterized protein</fullName>
    </submittedName>
</protein>
<dbReference type="RefSeq" id="WP_002056034.1">
    <property type="nucleotide sequence ID" value="NZ_CP042556.1"/>
</dbReference>
<sequence>MKHFALTHSYIQNNVKEHSPIYDLAAYQQRQRQFKRQKLLKNLFDTAIFVSVAGFTFSMLFWGA</sequence>
<dbReference type="AlphaFoldDB" id="A0AAX0TZ80"/>
<keyword evidence="1" id="KW-1133">Transmembrane helix</keyword>
<gene>
    <name evidence="2" type="ORF">CPI82_00200</name>
</gene>
<proteinExistence type="predicted"/>
<reference evidence="2 3" key="1">
    <citation type="submission" date="2017-09" db="EMBL/GenBank/DDBJ databases">
        <title>Draft genome of Acinetobacter baumannii strain I43, a mercury resistant bacteria.</title>
        <authorList>
            <person name="Siqueira K.A."/>
            <person name="Mello I.S."/>
            <person name="Mendes T.A."/>
            <person name="Soares M.A."/>
        </authorList>
    </citation>
    <scope>NUCLEOTIDE SEQUENCE [LARGE SCALE GENOMIC DNA]</scope>
    <source>
        <strain evidence="2 3">I43</strain>
    </source>
</reference>
<keyword evidence="1" id="KW-0812">Transmembrane</keyword>
<name>A0AAX0TZ80_ACIBA</name>
<dbReference type="EMBL" id="NXDV01000001">
    <property type="protein sequence ID" value="PHQ04749.1"/>
    <property type="molecule type" value="Genomic_DNA"/>
</dbReference>
<evidence type="ECO:0000256" key="1">
    <source>
        <dbReference type="SAM" id="Phobius"/>
    </source>
</evidence>
<keyword evidence="1" id="KW-0472">Membrane</keyword>
<accession>A0AAX0TZ80</accession>
<dbReference type="Proteomes" id="UP000223291">
    <property type="component" value="Unassembled WGS sequence"/>
</dbReference>